<dbReference type="EMBL" id="OU893335">
    <property type="protein sequence ID" value="CAG9792354.1"/>
    <property type="molecule type" value="Genomic_DNA"/>
</dbReference>
<gene>
    <name evidence="1" type="ORF">DIATSA_LOCUS9894</name>
</gene>
<reference evidence="1" key="2">
    <citation type="submission" date="2022-10" db="EMBL/GenBank/DDBJ databases">
        <authorList>
            <consortium name="ENA_rothamsted_submissions"/>
            <consortium name="culmorum"/>
            <person name="King R."/>
        </authorList>
    </citation>
    <scope>NUCLEOTIDE SEQUENCE</scope>
</reference>
<proteinExistence type="predicted"/>
<reference evidence="1" key="1">
    <citation type="submission" date="2021-12" db="EMBL/GenBank/DDBJ databases">
        <authorList>
            <person name="King R."/>
        </authorList>
    </citation>
    <scope>NUCLEOTIDE SEQUENCE</scope>
</reference>
<keyword evidence="2" id="KW-1185">Reference proteome</keyword>
<dbReference type="AlphaFoldDB" id="A0A9N9R9S9"/>
<dbReference type="Proteomes" id="UP001153714">
    <property type="component" value="Chromosome 4"/>
</dbReference>
<dbReference type="OrthoDB" id="4951847at2759"/>
<accession>A0A9N9R9S9</accession>
<sequence length="140" mass="16201">MIASKYLEKIYKEMYKDISNDLKASKFLHLQCDGWTDTCNEVLDDENKANIKTSVENRAKQCLKPIHYAAYMLDPKSIGVELNQVEDTEAMEFSQKVFIHSLAQYRDCELEYIEPVASTSSQTNDIEFINIEHVYDTDSD</sequence>
<evidence type="ECO:0000313" key="1">
    <source>
        <dbReference type="EMBL" id="CAG9792354.1"/>
    </source>
</evidence>
<name>A0A9N9R9S9_9NEOP</name>
<organism evidence="1 2">
    <name type="scientific">Diatraea saccharalis</name>
    <name type="common">sugarcane borer</name>
    <dbReference type="NCBI Taxonomy" id="40085"/>
    <lineage>
        <taxon>Eukaryota</taxon>
        <taxon>Metazoa</taxon>
        <taxon>Ecdysozoa</taxon>
        <taxon>Arthropoda</taxon>
        <taxon>Hexapoda</taxon>
        <taxon>Insecta</taxon>
        <taxon>Pterygota</taxon>
        <taxon>Neoptera</taxon>
        <taxon>Endopterygota</taxon>
        <taxon>Lepidoptera</taxon>
        <taxon>Glossata</taxon>
        <taxon>Ditrysia</taxon>
        <taxon>Pyraloidea</taxon>
        <taxon>Crambidae</taxon>
        <taxon>Crambinae</taxon>
        <taxon>Diatraea</taxon>
    </lineage>
</organism>
<protein>
    <recommendedName>
        <fullName evidence="3">DUF659 domain-containing protein</fullName>
    </recommendedName>
</protein>
<evidence type="ECO:0008006" key="3">
    <source>
        <dbReference type="Google" id="ProtNLM"/>
    </source>
</evidence>
<evidence type="ECO:0000313" key="2">
    <source>
        <dbReference type="Proteomes" id="UP001153714"/>
    </source>
</evidence>